<dbReference type="InterPro" id="IPR013783">
    <property type="entry name" value="Ig-like_fold"/>
</dbReference>
<dbReference type="STRING" id="7868.ENSCMIP00000039320"/>
<dbReference type="GO" id="GO:0005886">
    <property type="term" value="C:plasma membrane"/>
    <property type="evidence" value="ECO:0007669"/>
    <property type="project" value="TreeGrafter"/>
</dbReference>
<feature type="domain" description="Fibronectin type-III" evidence="3">
    <location>
        <begin position="11"/>
        <end position="103"/>
    </location>
</feature>
<dbReference type="GO" id="GO:0004896">
    <property type="term" value="F:cytokine receptor activity"/>
    <property type="evidence" value="ECO:0007669"/>
    <property type="project" value="TreeGrafter"/>
</dbReference>
<organism evidence="5 6">
    <name type="scientific">Callorhinchus milii</name>
    <name type="common">Ghost shark</name>
    <dbReference type="NCBI Taxonomy" id="7868"/>
    <lineage>
        <taxon>Eukaryota</taxon>
        <taxon>Metazoa</taxon>
        <taxon>Chordata</taxon>
        <taxon>Craniata</taxon>
        <taxon>Vertebrata</taxon>
        <taxon>Chondrichthyes</taxon>
        <taxon>Holocephali</taxon>
        <taxon>Chimaeriformes</taxon>
        <taxon>Callorhinchidae</taxon>
        <taxon>Callorhinchus</taxon>
    </lineage>
</organism>
<feature type="domain" description="Interferon/interleukin receptor" evidence="4">
    <location>
        <begin position="116"/>
        <end position="213"/>
    </location>
</feature>
<keyword evidence="2" id="KW-0472">Membrane</keyword>
<proteinExistence type="predicted"/>
<dbReference type="Proteomes" id="UP000314986">
    <property type="component" value="Unassembled WGS sequence"/>
</dbReference>
<dbReference type="Pfam" id="PF01108">
    <property type="entry name" value="Tissue_fac"/>
    <property type="match status" value="1"/>
</dbReference>
<evidence type="ECO:0000313" key="6">
    <source>
        <dbReference type="Proteomes" id="UP000314986"/>
    </source>
</evidence>
<keyword evidence="2" id="KW-0812">Transmembrane</keyword>
<reference evidence="5" key="5">
    <citation type="submission" date="2025-09" db="UniProtKB">
        <authorList>
            <consortium name="Ensembl"/>
        </authorList>
    </citation>
    <scope>IDENTIFICATION</scope>
</reference>
<evidence type="ECO:0000259" key="4">
    <source>
        <dbReference type="Pfam" id="PF09294"/>
    </source>
</evidence>
<evidence type="ECO:0000259" key="3">
    <source>
        <dbReference type="Pfam" id="PF01108"/>
    </source>
</evidence>
<keyword evidence="2" id="KW-1133">Transmembrane helix</keyword>
<reference evidence="6" key="3">
    <citation type="journal article" date="2014" name="Nature">
        <title>Elephant shark genome provides unique insights into gnathostome evolution.</title>
        <authorList>
            <consortium name="International Elephant Shark Genome Sequencing Consortium"/>
            <person name="Venkatesh B."/>
            <person name="Lee A.P."/>
            <person name="Ravi V."/>
            <person name="Maurya A.K."/>
            <person name="Lian M.M."/>
            <person name="Swann J.B."/>
            <person name="Ohta Y."/>
            <person name="Flajnik M.F."/>
            <person name="Sutoh Y."/>
            <person name="Kasahara M."/>
            <person name="Hoon S."/>
            <person name="Gangu V."/>
            <person name="Roy S.W."/>
            <person name="Irimia M."/>
            <person name="Korzh V."/>
            <person name="Kondrychyn I."/>
            <person name="Lim Z.W."/>
            <person name="Tay B.H."/>
            <person name="Tohari S."/>
            <person name="Kong K.W."/>
            <person name="Ho S."/>
            <person name="Lorente-Galdos B."/>
            <person name="Quilez J."/>
            <person name="Marques-Bonet T."/>
            <person name="Raney B.J."/>
            <person name="Ingham P.W."/>
            <person name="Tay A."/>
            <person name="Hillier L.W."/>
            <person name="Minx P."/>
            <person name="Boehm T."/>
            <person name="Wilson R.K."/>
            <person name="Brenner S."/>
            <person name="Warren W.C."/>
        </authorList>
    </citation>
    <scope>NUCLEOTIDE SEQUENCE [LARGE SCALE GENOMIC DNA]</scope>
</reference>
<sequence length="367" mass="41830">PVCGTLLCAIVLGELPTPGNVTIDSVNLKHILKWNSIPFHDERVTYSVQYQGLFERRNDQNWTEAENCTNITETECNLLEYLAFIATYFIRVRAERGNQTSEWIEANAFSPYRDSVIGPAMVQVESLLGQLQVSVFDPVTEEGTSMQMMYPDLAYWVFYWKDTEDTKVYNKSFTGVTVLSELQPWTTYCLRVQSYIKNPFRLGQSSSILCNQTSANAKTRALKAASFLFVSLFSVLLVTVGCFAFLFFVHRTIKRIMYPSYSFPSHIREYLTEPSQQSIFAALDKEELHEDHWDKLSIVSRSEITTVLIVTKLDHKSFSNTADTQPEGNTEEDLDSNQSSVDSGHFSSGTDTSFQKNSQIHENIIKR</sequence>
<gene>
    <name evidence="5" type="primary">LOC103186761</name>
</gene>
<dbReference type="InterPro" id="IPR036116">
    <property type="entry name" value="FN3_sf"/>
</dbReference>
<accession>A0A4W3K5E0</accession>
<name>A0A4W3K5E0_CALMI</name>
<evidence type="ECO:0000256" key="2">
    <source>
        <dbReference type="SAM" id="Phobius"/>
    </source>
</evidence>
<dbReference type="AlphaFoldDB" id="A0A4W3K5E0"/>
<feature type="transmembrane region" description="Helical" evidence="2">
    <location>
        <begin position="227"/>
        <end position="249"/>
    </location>
</feature>
<dbReference type="InParanoid" id="A0A4W3K5E0"/>
<keyword evidence="6" id="KW-1185">Reference proteome</keyword>
<dbReference type="OMA" id="WDKLSIV"/>
<dbReference type="InterPro" id="IPR050650">
    <property type="entry name" value="Type-II_Cytokine-TF_Rcpt"/>
</dbReference>
<dbReference type="PANTHER" id="PTHR20859:SF46">
    <property type="entry name" value="INTERFERON GAMMA RECEPTOR 2"/>
    <property type="match status" value="1"/>
</dbReference>
<dbReference type="SUPFAM" id="SSF49265">
    <property type="entry name" value="Fibronectin type III"/>
    <property type="match status" value="2"/>
</dbReference>
<reference evidence="5" key="4">
    <citation type="submission" date="2025-08" db="UniProtKB">
        <authorList>
            <consortium name="Ensembl"/>
        </authorList>
    </citation>
    <scope>IDENTIFICATION</scope>
</reference>
<dbReference type="Gene3D" id="2.60.40.10">
    <property type="entry name" value="Immunoglobulins"/>
    <property type="match status" value="2"/>
</dbReference>
<feature type="compositionally biased region" description="Polar residues" evidence="1">
    <location>
        <begin position="336"/>
        <end position="361"/>
    </location>
</feature>
<dbReference type="CDD" id="cd00063">
    <property type="entry name" value="FN3"/>
    <property type="match status" value="1"/>
</dbReference>
<dbReference type="InterPro" id="IPR003961">
    <property type="entry name" value="FN3_dom"/>
</dbReference>
<dbReference type="Pfam" id="PF09294">
    <property type="entry name" value="Interfer-bind"/>
    <property type="match status" value="1"/>
</dbReference>
<reference evidence="6" key="2">
    <citation type="journal article" date="2007" name="PLoS Biol.">
        <title>Survey sequencing and comparative analysis of the elephant shark (Callorhinchus milii) genome.</title>
        <authorList>
            <person name="Venkatesh B."/>
            <person name="Kirkness E.F."/>
            <person name="Loh Y.H."/>
            <person name="Halpern A.L."/>
            <person name="Lee A.P."/>
            <person name="Johnson J."/>
            <person name="Dandona N."/>
            <person name="Viswanathan L.D."/>
            <person name="Tay A."/>
            <person name="Venter J.C."/>
            <person name="Strausberg R.L."/>
            <person name="Brenner S."/>
        </authorList>
    </citation>
    <scope>NUCLEOTIDE SEQUENCE [LARGE SCALE GENOMIC DNA]</scope>
</reference>
<protein>
    <submittedName>
        <fullName evidence="5">Interleukin-10 receptor subunit beta-like</fullName>
    </submittedName>
</protein>
<evidence type="ECO:0000313" key="5">
    <source>
        <dbReference type="Ensembl" id="ENSCMIP00000039320.1"/>
    </source>
</evidence>
<dbReference type="InterPro" id="IPR015373">
    <property type="entry name" value="Interferon/interleukin_rcp_dom"/>
</dbReference>
<evidence type="ECO:0000256" key="1">
    <source>
        <dbReference type="SAM" id="MobiDB-lite"/>
    </source>
</evidence>
<feature type="compositionally biased region" description="Polar residues" evidence="1">
    <location>
        <begin position="319"/>
        <end position="328"/>
    </location>
</feature>
<dbReference type="PANTHER" id="PTHR20859">
    <property type="entry name" value="INTERFERON/INTERLEUKIN RECEPTOR"/>
    <property type="match status" value="1"/>
</dbReference>
<feature type="region of interest" description="Disordered" evidence="1">
    <location>
        <begin position="319"/>
        <end position="367"/>
    </location>
</feature>
<dbReference type="GeneTree" id="ENSGT00940000160503"/>
<reference evidence="6" key="1">
    <citation type="journal article" date="2006" name="Science">
        <title>Ancient noncoding elements conserved in the human genome.</title>
        <authorList>
            <person name="Venkatesh B."/>
            <person name="Kirkness E.F."/>
            <person name="Loh Y.H."/>
            <person name="Halpern A.L."/>
            <person name="Lee A.P."/>
            <person name="Johnson J."/>
            <person name="Dandona N."/>
            <person name="Viswanathan L.D."/>
            <person name="Tay A."/>
            <person name="Venter J.C."/>
            <person name="Strausberg R.L."/>
            <person name="Brenner S."/>
        </authorList>
    </citation>
    <scope>NUCLEOTIDE SEQUENCE [LARGE SCALE GENOMIC DNA]</scope>
</reference>
<dbReference type="Ensembl" id="ENSCMIT00000039888.1">
    <property type="protein sequence ID" value="ENSCMIP00000039320.1"/>
    <property type="gene ID" value="ENSCMIG00000016481.1"/>
</dbReference>